<dbReference type="GO" id="GO:0006402">
    <property type="term" value="P:mRNA catabolic process"/>
    <property type="evidence" value="ECO:0007669"/>
    <property type="project" value="TreeGrafter"/>
</dbReference>
<organism evidence="1">
    <name type="scientific">uncultured Sulfurovum sp</name>
    <dbReference type="NCBI Taxonomy" id="269237"/>
    <lineage>
        <taxon>Bacteria</taxon>
        <taxon>Pseudomonadati</taxon>
        <taxon>Campylobacterota</taxon>
        <taxon>Epsilonproteobacteria</taxon>
        <taxon>Campylobacterales</taxon>
        <taxon>Sulfurovaceae</taxon>
        <taxon>Sulfurovum</taxon>
        <taxon>environmental samples</taxon>
    </lineage>
</organism>
<dbReference type="InterPro" id="IPR003477">
    <property type="entry name" value="PemK-like"/>
</dbReference>
<dbReference type="EMBL" id="CACVAZ010000080">
    <property type="protein sequence ID" value="CAA6813341.1"/>
    <property type="molecule type" value="Genomic_DNA"/>
</dbReference>
<sequence>MSIKKGEIYLANLGNRKDSDIGKIRPVLVFQNNLLNMMIDRTEFRDVVVIPLSSKIRKNQFTYELKARDNLEKDSVLLCNSIKMINADRLLLDRCILTTLDDDEIAEVEKILYLLFDFSV</sequence>
<dbReference type="Gene3D" id="2.30.30.110">
    <property type="match status" value="1"/>
</dbReference>
<dbReference type="GO" id="GO:0003677">
    <property type="term" value="F:DNA binding"/>
    <property type="evidence" value="ECO:0007669"/>
    <property type="project" value="InterPro"/>
</dbReference>
<dbReference type="PANTHER" id="PTHR33988">
    <property type="entry name" value="ENDORIBONUCLEASE MAZF-RELATED"/>
    <property type="match status" value="1"/>
</dbReference>
<gene>
    <name evidence="1" type="ORF">HELGO_WM40347</name>
</gene>
<dbReference type="GO" id="GO:0016075">
    <property type="term" value="P:rRNA catabolic process"/>
    <property type="evidence" value="ECO:0007669"/>
    <property type="project" value="TreeGrafter"/>
</dbReference>
<dbReference type="SUPFAM" id="SSF50118">
    <property type="entry name" value="Cell growth inhibitor/plasmid maintenance toxic component"/>
    <property type="match status" value="1"/>
</dbReference>
<dbReference type="PANTHER" id="PTHR33988:SF2">
    <property type="entry name" value="ENDORIBONUCLEASE MAZF"/>
    <property type="match status" value="1"/>
</dbReference>
<dbReference type="Pfam" id="PF02452">
    <property type="entry name" value="PemK_toxin"/>
    <property type="match status" value="1"/>
</dbReference>
<name>A0A6S6TDD6_9BACT</name>
<accession>A0A6S6TDD6</accession>
<dbReference type="AlphaFoldDB" id="A0A6S6TDD6"/>
<proteinExistence type="predicted"/>
<dbReference type="GO" id="GO:0004521">
    <property type="term" value="F:RNA endonuclease activity"/>
    <property type="evidence" value="ECO:0007669"/>
    <property type="project" value="TreeGrafter"/>
</dbReference>
<evidence type="ECO:0008006" key="2">
    <source>
        <dbReference type="Google" id="ProtNLM"/>
    </source>
</evidence>
<protein>
    <recommendedName>
        <fullName evidence="2">mRNA interferase</fullName>
    </recommendedName>
</protein>
<reference evidence="1" key="1">
    <citation type="submission" date="2020-01" db="EMBL/GenBank/DDBJ databases">
        <authorList>
            <person name="Meier V. D."/>
            <person name="Meier V D."/>
        </authorList>
    </citation>
    <scope>NUCLEOTIDE SEQUENCE</scope>
    <source>
        <strain evidence="1">HLG_WM_MAG_02</strain>
    </source>
</reference>
<dbReference type="InterPro" id="IPR011067">
    <property type="entry name" value="Plasmid_toxin/cell-grow_inhib"/>
</dbReference>
<evidence type="ECO:0000313" key="1">
    <source>
        <dbReference type="EMBL" id="CAA6813341.1"/>
    </source>
</evidence>